<dbReference type="PANTHER" id="PTHR32161">
    <property type="entry name" value="DPP6 N-TERMINAL DOMAIN-LIKE PROTEIN"/>
    <property type="match status" value="1"/>
</dbReference>
<dbReference type="InterPro" id="IPR011042">
    <property type="entry name" value="6-blade_b-propeller_TolB-like"/>
</dbReference>
<evidence type="ECO:0000313" key="1">
    <source>
        <dbReference type="EMBL" id="KAK9723699.1"/>
    </source>
</evidence>
<organism evidence="1 2">
    <name type="scientific">Saponaria officinalis</name>
    <name type="common">Common soapwort</name>
    <name type="synonym">Lychnis saponaria</name>
    <dbReference type="NCBI Taxonomy" id="3572"/>
    <lineage>
        <taxon>Eukaryota</taxon>
        <taxon>Viridiplantae</taxon>
        <taxon>Streptophyta</taxon>
        <taxon>Embryophyta</taxon>
        <taxon>Tracheophyta</taxon>
        <taxon>Spermatophyta</taxon>
        <taxon>Magnoliopsida</taxon>
        <taxon>eudicotyledons</taxon>
        <taxon>Gunneridae</taxon>
        <taxon>Pentapetalae</taxon>
        <taxon>Caryophyllales</taxon>
        <taxon>Caryophyllaceae</taxon>
        <taxon>Caryophylleae</taxon>
        <taxon>Saponaria</taxon>
    </lineage>
</organism>
<dbReference type="Proteomes" id="UP001443914">
    <property type="component" value="Unassembled WGS sequence"/>
</dbReference>
<dbReference type="AlphaFoldDB" id="A0AAW1KUK2"/>
<dbReference type="PANTHER" id="PTHR32161:SF9">
    <property type="entry name" value="TOLB PROTEIN-LIKE PROTEIN"/>
    <property type="match status" value="1"/>
</dbReference>
<comment type="caution">
    <text evidence="1">The sequence shown here is derived from an EMBL/GenBank/DDBJ whole genome shotgun (WGS) entry which is preliminary data.</text>
</comment>
<dbReference type="Pfam" id="PF07676">
    <property type="entry name" value="PD40"/>
    <property type="match status" value="4"/>
</dbReference>
<dbReference type="InterPro" id="IPR011659">
    <property type="entry name" value="WD40"/>
</dbReference>
<dbReference type="EMBL" id="JBDFQZ010000005">
    <property type="protein sequence ID" value="KAK9723699.1"/>
    <property type="molecule type" value="Genomic_DNA"/>
</dbReference>
<proteinExistence type="predicted"/>
<accession>A0AAW1KUK2</accession>
<sequence length="643" mass="70910">MELIPSGTIIFSTVGRSQYGFDIFCVDVGASSSTEHRLTDGTSINFNGQFVDDDQTLVFVSERAASAQLYLARPASSAPPQKVASAPCSLFHDRPIIRDDCVFFVSAHETPASFYHSWPAVYSACLFNAGDEVIRLTPKGGADYSPALSKSGNYMAVASYGSKPWGGEFHELDTQIVVFPVSQPSKRTVVADRGGWPTWSGEDTLYFHRQSEDGWWSIYRVNFPATEPPRRVTPTGLHAFTPAAFMDGRKIAVATRRKDRGPYRHIEIFDLASEEFHPVTELLNPETHHYNPFVSPGSKFLGYHRFRGAGDEQIVPNLEPIASPVKPLTLVRINGNFPAVSPEGDLVAFNADLEEHKGGVKIVKSDGSKRWTLVQGRVAFHNSWCPTDKNVIFTSLGGIFQASHVNVQVARISFDASSLNHSRSDVDNVEVKMLTKPETGNNAFPACSPDGKLVAFRSGRSGYKNLYVMDAVKGELEGGFIRQLTKGGWIDTMPSWSPNGEWIAFSSNMHDPTNPVTFGVYMVRPDGSDLRRVHVVGSSGEVNMERINHVCFSPCGEWLVFTANMGGVTAEPVSLPNQFQPYGDLFMARVDGTRLTRLTCDGYENGTPTWHSHLLLNGNGNVQVDGDELKGQFVEPHWISYDL</sequence>
<keyword evidence="2" id="KW-1185">Reference proteome</keyword>
<dbReference type="Gene3D" id="2.120.10.30">
    <property type="entry name" value="TolB, C-terminal domain"/>
    <property type="match status" value="4"/>
</dbReference>
<protein>
    <submittedName>
        <fullName evidence="1">Uncharacterized protein</fullName>
    </submittedName>
</protein>
<reference evidence="1" key="1">
    <citation type="submission" date="2024-03" db="EMBL/GenBank/DDBJ databases">
        <title>WGS assembly of Saponaria officinalis var. Norfolk2.</title>
        <authorList>
            <person name="Jenkins J."/>
            <person name="Shu S."/>
            <person name="Grimwood J."/>
            <person name="Barry K."/>
            <person name="Goodstein D."/>
            <person name="Schmutz J."/>
            <person name="Leebens-Mack J."/>
            <person name="Osbourn A."/>
        </authorList>
    </citation>
    <scope>NUCLEOTIDE SEQUENCE [LARGE SCALE GENOMIC DNA]</scope>
    <source>
        <strain evidence="1">JIC</strain>
    </source>
</reference>
<dbReference type="SUPFAM" id="SSF82171">
    <property type="entry name" value="DPP6 N-terminal domain-like"/>
    <property type="match status" value="3"/>
</dbReference>
<name>A0AAW1KUK2_SAPOF</name>
<gene>
    <name evidence="1" type="ORF">RND81_05G018600</name>
</gene>
<evidence type="ECO:0000313" key="2">
    <source>
        <dbReference type="Proteomes" id="UP001443914"/>
    </source>
</evidence>